<evidence type="ECO:0000313" key="2">
    <source>
        <dbReference type="Proteomes" id="UP000184191"/>
    </source>
</evidence>
<reference evidence="2" key="1">
    <citation type="submission" date="2016-11" db="EMBL/GenBank/DDBJ databases">
        <authorList>
            <person name="Varghese N."/>
            <person name="Submissions S."/>
        </authorList>
    </citation>
    <scope>NUCLEOTIDE SEQUENCE [LARGE SCALE GENOMIC DNA]</scope>
    <source>
        <strain evidence="2">DSM 29327</strain>
    </source>
</reference>
<dbReference type="Proteomes" id="UP000184191">
    <property type="component" value="Unassembled WGS sequence"/>
</dbReference>
<gene>
    <name evidence="1" type="ORF">SAMN05444414_102130</name>
</gene>
<proteinExistence type="predicted"/>
<keyword evidence="2" id="KW-1185">Reference proteome</keyword>
<dbReference type="Pfam" id="PF11749">
    <property type="entry name" value="DUF3305"/>
    <property type="match status" value="1"/>
</dbReference>
<protein>
    <recommendedName>
        <fullName evidence="3">DUF3305 domain-containing protein</fullName>
    </recommendedName>
</protein>
<evidence type="ECO:0008006" key="3">
    <source>
        <dbReference type="Google" id="ProtNLM"/>
    </source>
</evidence>
<dbReference type="AlphaFoldDB" id="A0A1M6W5R4"/>
<organism evidence="1 2">
    <name type="scientific">Roseovarius marisflavi</name>
    <dbReference type="NCBI Taxonomy" id="1054996"/>
    <lineage>
        <taxon>Bacteria</taxon>
        <taxon>Pseudomonadati</taxon>
        <taxon>Pseudomonadota</taxon>
        <taxon>Alphaproteobacteria</taxon>
        <taxon>Rhodobacterales</taxon>
        <taxon>Roseobacteraceae</taxon>
        <taxon>Roseovarius</taxon>
    </lineage>
</organism>
<evidence type="ECO:0000313" key="1">
    <source>
        <dbReference type="EMBL" id="SHK89029.1"/>
    </source>
</evidence>
<dbReference type="InterPro" id="IPR021736">
    <property type="entry name" value="DUF3305"/>
</dbReference>
<sequence length="259" mass="28640">MAALSQLLQSGESGRSVNLTVFIPKVREFGPKCPVFSLGGRLHTENALSGQKSAPIWRQTARDEKPSVIYNPKTYATIPVGVVIRRAPGVTRWAAWSWRAVSVMPGAGAADWRELRRDGDTVDYHAATAQMDLHGAETEAYLQGISARVPSVYVVMRQNVGADAASKPFHVVLVTASPFEAQDYADTGEEIVEKVAMPEGLVAWVREFVDAHHQEETFKKRRRDKTDVNRVEDGVGDPRIHQLSDVYRAPASVRKGRVH</sequence>
<dbReference type="OrthoDB" id="7271084at2"/>
<name>A0A1M6W5R4_9RHOB</name>
<dbReference type="EMBL" id="FRBN01000002">
    <property type="protein sequence ID" value="SHK89029.1"/>
    <property type="molecule type" value="Genomic_DNA"/>
</dbReference>
<dbReference type="STRING" id="1054996.SAMN05444414_102130"/>
<accession>A0A1M6W5R4</accession>